<dbReference type="Pfam" id="PF13602">
    <property type="entry name" value="ADH_zinc_N_2"/>
    <property type="match status" value="1"/>
</dbReference>
<dbReference type="InterPro" id="IPR011032">
    <property type="entry name" value="GroES-like_sf"/>
</dbReference>
<feature type="domain" description="Enoyl reductase (ER)" evidence="1">
    <location>
        <begin position="287"/>
        <end position="607"/>
    </location>
</feature>
<gene>
    <name evidence="2" type="ORF">WP3W19E03_00210</name>
</gene>
<dbReference type="SUPFAM" id="SSF53474">
    <property type="entry name" value="alpha/beta-Hydrolases"/>
    <property type="match status" value="1"/>
</dbReference>
<dbReference type="Pfam" id="PF08240">
    <property type="entry name" value="ADH_N"/>
    <property type="match status" value="1"/>
</dbReference>
<dbReference type="GO" id="GO:0016491">
    <property type="term" value="F:oxidoreductase activity"/>
    <property type="evidence" value="ECO:0007669"/>
    <property type="project" value="InterPro"/>
</dbReference>
<dbReference type="SUPFAM" id="SSF50129">
    <property type="entry name" value="GroES-like"/>
    <property type="match status" value="1"/>
</dbReference>
<dbReference type="SMART" id="SM00829">
    <property type="entry name" value="PKS_ER"/>
    <property type="match status" value="1"/>
</dbReference>
<dbReference type="AlphaFoldDB" id="A0A6S5BZ12"/>
<dbReference type="PANTHER" id="PTHR11695">
    <property type="entry name" value="ALCOHOL DEHYDROGENASE RELATED"/>
    <property type="match status" value="1"/>
</dbReference>
<dbReference type="InterPro" id="IPR000073">
    <property type="entry name" value="AB_hydrolase_1"/>
</dbReference>
<dbReference type="Gene3D" id="3.40.50.720">
    <property type="entry name" value="NAD(P)-binding Rossmann-like Domain"/>
    <property type="match status" value="1"/>
</dbReference>
<dbReference type="InterPro" id="IPR036291">
    <property type="entry name" value="NAD(P)-bd_dom_sf"/>
</dbReference>
<dbReference type="Gene3D" id="3.40.50.1820">
    <property type="entry name" value="alpha/beta hydrolase"/>
    <property type="match status" value="1"/>
</dbReference>
<reference evidence="2 3" key="1">
    <citation type="submission" date="2019-12" db="EMBL/GenBank/DDBJ databases">
        <title>complete genome sequences of Aeromonas veronii str. WP3-W19-ESBL-03 isolated from wastewater treatment plant effluent.</title>
        <authorList>
            <person name="Sekizuka T."/>
            <person name="Itokawa K."/>
            <person name="Yatsu K."/>
            <person name="Inamine Y."/>
            <person name="Kuroda M."/>
        </authorList>
    </citation>
    <scope>NUCLEOTIDE SEQUENCE [LARGE SCALE GENOMIC DNA]</scope>
    <source>
        <strain evidence="2 3">WP3-W19-ESBL-03</strain>
    </source>
</reference>
<dbReference type="InterPro" id="IPR029058">
    <property type="entry name" value="AB_hydrolase_fold"/>
</dbReference>
<dbReference type="InterPro" id="IPR020843">
    <property type="entry name" value="ER"/>
</dbReference>
<dbReference type="Proteomes" id="UP000515442">
    <property type="component" value="Chromosome"/>
</dbReference>
<sequence length="611" mass="65720">MVTKKMGIASMTGRSASHRPVTTLRQTGHMDWKDVPTRTLDVNGTSFAYRALGPDTGVPVIFLHHLMAVLDDWDPGVIDGIAAKRRVIAFDNRGVGASGGAVPHTIEEMGRDAIAFIRAMGLQQVDLLGFSLGGGVAQMVALQAPDLVRRIVLAGTGPRGGGGIDEINKIAATAYLKAALTLNDPRHFLFFPRTPDGKRAAKEYFSRLKARTTDRDQPISLQARYAQLKAIRSAGLSAPDDLSVITQPVFVANGEHDLMVDSRLSADMARRLPNARTMKALTFKRYGKSPEIGLTDIPRPALKADEMLVQVYAAGLNPIDNMIPTGMFKPVLHFQLPATLGSDLAGVVTEVGSQVTRFKPGDAVFASIFDLGTGSLAEFAVVPERAAALKPANLDFVQAASIPMVGLTSWQALKERANLQAGQKVFIPAGSGGIGTFAIQLAKLLGARVGTTVSSGNIELVRELGADEVVDYKQQAFEHQLHGYDAVLGTVRGDAIEKAIDILKPGSKIISLTGPLDAAFARARGLNVLLRLLFGLMSRKIRSRANKRNVAYSFLFVRPDGDQLTEIGELLDAQRIKPVIDKVFPFDQAKEALEYLAKGHARGKVVVSIKP</sequence>
<dbReference type="InterPro" id="IPR013154">
    <property type="entry name" value="ADH-like_N"/>
</dbReference>
<proteinExistence type="predicted"/>
<dbReference type="PANTHER" id="PTHR11695:SF294">
    <property type="entry name" value="RETICULON-4-INTERACTING PROTEIN 1, MITOCHONDRIAL"/>
    <property type="match status" value="1"/>
</dbReference>
<dbReference type="InterPro" id="IPR050700">
    <property type="entry name" value="YIM1/Zinc_Alcohol_DH_Fams"/>
</dbReference>
<dbReference type="SUPFAM" id="SSF51735">
    <property type="entry name" value="NAD(P)-binding Rossmann-fold domains"/>
    <property type="match status" value="1"/>
</dbReference>
<evidence type="ECO:0000313" key="2">
    <source>
        <dbReference type="EMBL" id="BBR37496.1"/>
    </source>
</evidence>
<dbReference type="RefSeq" id="WP_182938590.1">
    <property type="nucleotide sequence ID" value="NZ_AP022038.1"/>
</dbReference>
<dbReference type="CDD" id="cd05289">
    <property type="entry name" value="MDR_like_2"/>
    <property type="match status" value="1"/>
</dbReference>
<organism evidence="2 3">
    <name type="scientific">Aeromonas veronii</name>
    <dbReference type="NCBI Taxonomy" id="654"/>
    <lineage>
        <taxon>Bacteria</taxon>
        <taxon>Pseudomonadati</taxon>
        <taxon>Pseudomonadota</taxon>
        <taxon>Gammaproteobacteria</taxon>
        <taxon>Aeromonadales</taxon>
        <taxon>Aeromonadaceae</taxon>
        <taxon>Aeromonas</taxon>
    </lineage>
</organism>
<dbReference type="PRINTS" id="PR00111">
    <property type="entry name" value="ABHYDROLASE"/>
</dbReference>
<evidence type="ECO:0000313" key="3">
    <source>
        <dbReference type="Proteomes" id="UP000515442"/>
    </source>
</evidence>
<dbReference type="Pfam" id="PF00561">
    <property type="entry name" value="Abhydrolase_1"/>
    <property type="match status" value="1"/>
</dbReference>
<dbReference type="Gene3D" id="3.90.180.10">
    <property type="entry name" value="Medium-chain alcohol dehydrogenases, catalytic domain"/>
    <property type="match status" value="1"/>
</dbReference>
<evidence type="ECO:0000259" key="1">
    <source>
        <dbReference type="SMART" id="SM00829"/>
    </source>
</evidence>
<accession>A0A6S5BZ12</accession>
<dbReference type="EMBL" id="AP022038">
    <property type="protein sequence ID" value="BBR37496.1"/>
    <property type="molecule type" value="Genomic_DNA"/>
</dbReference>
<protein>
    <recommendedName>
        <fullName evidence="1">Enoyl reductase (ER) domain-containing protein</fullName>
    </recommendedName>
</protein>
<name>A0A6S5BZ12_AERVE</name>